<feature type="compositionally biased region" description="Basic and acidic residues" evidence="1">
    <location>
        <begin position="81"/>
        <end position="108"/>
    </location>
</feature>
<comment type="caution">
    <text evidence="3">The sequence shown here is derived from an EMBL/GenBank/DDBJ whole genome shotgun (WGS) entry which is preliminary data.</text>
</comment>
<dbReference type="EMBL" id="BQKY01000012">
    <property type="protein sequence ID" value="GJN92874.1"/>
    <property type="molecule type" value="Genomic_DNA"/>
</dbReference>
<evidence type="ECO:0000313" key="3">
    <source>
        <dbReference type="EMBL" id="GJN92874.1"/>
    </source>
</evidence>
<evidence type="ECO:0000256" key="1">
    <source>
        <dbReference type="SAM" id="MobiDB-lite"/>
    </source>
</evidence>
<name>A0AAV5GQS5_9BASI</name>
<protein>
    <submittedName>
        <fullName evidence="3">Uncharacterized protein</fullName>
    </submittedName>
</protein>
<proteinExistence type="predicted"/>
<keyword evidence="4" id="KW-1185">Reference proteome</keyword>
<keyword evidence="2" id="KW-1133">Transmembrane helix</keyword>
<feature type="region of interest" description="Disordered" evidence="1">
    <location>
        <begin position="1"/>
        <end position="42"/>
    </location>
</feature>
<reference evidence="3 4" key="1">
    <citation type="submission" date="2021-12" db="EMBL/GenBank/DDBJ databases">
        <title>High titer production of polyol ester of fatty acids by Rhodotorula paludigena BS15 towards product separation-free biomass refinery.</title>
        <authorList>
            <person name="Mano J."/>
            <person name="Ono H."/>
            <person name="Tanaka T."/>
            <person name="Naito K."/>
            <person name="Sushida H."/>
            <person name="Ike M."/>
            <person name="Tokuyasu K."/>
            <person name="Kitaoka M."/>
        </authorList>
    </citation>
    <scope>NUCLEOTIDE SEQUENCE [LARGE SCALE GENOMIC DNA]</scope>
    <source>
        <strain evidence="3 4">BS15</strain>
    </source>
</reference>
<gene>
    <name evidence="3" type="ORF">Rhopal_005914-T1</name>
</gene>
<sequence>MLTRLPALRTALPRSAAARPLHTTAVRRTTHPAKNDLGNSVGEDTADIQRKNAAVPLFVAAGAALVGYIAYSQISAGQAAKAEKKEAKHDQEKSKPVLGEKEKMSMRG</sequence>
<evidence type="ECO:0000313" key="4">
    <source>
        <dbReference type="Proteomes" id="UP001342314"/>
    </source>
</evidence>
<feature type="transmembrane region" description="Helical" evidence="2">
    <location>
        <begin position="53"/>
        <end position="71"/>
    </location>
</feature>
<feature type="region of interest" description="Disordered" evidence="1">
    <location>
        <begin position="79"/>
        <end position="108"/>
    </location>
</feature>
<accession>A0AAV5GQS5</accession>
<keyword evidence="2" id="KW-0472">Membrane</keyword>
<organism evidence="3 4">
    <name type="scientific">Rhodotorula paludigena</name>
    <dbReference type="NCBI Taxonomy" id="86838"/>
    <lineage>
        <taxon>Eukaryota</taxon>
        <taxon>Fungi</taxon>
        <taxon>Dikarya</taxon>
        <taxon>Basidiomycota</taxon>
        <taxon>Pucciniomycotina</taxon>
        <taxon>Microbotryomycetes</taxon>
        <taxon>Sporidiobolales</taxon>
        <taxon>Sporidiobolaceae</taxon>
        <taxon>Rhodotorula</taxon>
    </lineage>
</organism>
<dbReference type="Proteomes" id="UP001342314">
    <property type="component" value="Unassembled WGS sequence"/>
</dbReference>
<dbReference type="AlphaFoldDB" id="A0AAV5GQS5"/>
<evidence type="ECO:0000256" key="2">
    <source>
        <dbReference type="SAM" id="Phobius"/>
    </source>
</evidence>
<keyword evidence="2" id="KW-0812">Transmembrane</keyword>